<organism evidence="1">
    <name type="scientific">Anguilla anguilla</name>
    <name type="common">European freshwater eel</name>
    <name type="synonym">Muraena anguilla</name>
    <dbReference type="NCBI Taxonomy" id="7936"/>
    <lineage>
        <taxon>Eukaryota</taxon>
        <taxon>Metazoa</taxon>
        <taxon>Chordata</taxon>
        <taxon>Craniata</taxon>
        <taxon>Vertebrata</taxon>
        <taxon>Euteleostomi</taxon>
        <taxon>Actinopterygii</taxon>
        <taxon>Neopterygii</taxon>
        <taxon>Teleostei</taxon>
        <taxon>Anguilliformes</taxon>
        <taxon>Anguillidae</taxon>
        <taxon>Anguilla</taxon>
    </lineage>
</organism>
<reference evidence="1" key="1">
    <citation type="submission" date="2014-11" db="EMBL/GenBank/DDBJ databases">
        <authorList>
            <person name="Amaro Gonzalez C."/>
        </authorList>
    </citation>
    <scope>NUCLEOTIDE SEQUENCE</scope>
</reference>
<proteinExistence type="predicted"/>
<sequence>MICIIGSASYHFEFFNSN</sequence>
<reference evidence="1" key="2">
    <citation type="journal article" date="2015" name="Fish Shellfish Immunol.">
        <title>Early steps in the European eel (Anguilla anguilla)-Vibrio vulnificus interaction in the gills: Role of the RtxA13 toxin.</title>
        <authorList>
            <person name="Callol A."/>
            <person name="Pajuelo D."/>
            <person name="Ebbesson L."/>
            <person name="Teles M."/>
            <person name="MacKenzie S."/>
            <person name="Amaro C."/>
        </authorList>
    </citation>
    <scope>NUCLEOTIDE SEQUENCE</scope>
</reference>
<dbReference type="EMBL" id="GBXM01001347">
    <property type="protein sequence ID" value="JAI07231.1"/>
    <property type="molecule type" value="Transcribed_RNA"/>
</dbReference>
<dbReference type="AlphaFoldDB" id="A0A0E9XZH5"/>
<name>A0A0E9XZH5_ANGAN</name>
<accession>A0A0E9XZH5</accession>
<evidence type="ECO:0000313" key="1">
    <source>
        <dbReference type="EMBL" id="JAI07231.1"/>
    </source>
</evidence>
<protein>
    <submittedName>
        <fullName evidence="1">Uncharacterized protein</fullName>
    </submittedName>
</protein>